<dbReference type="OrthoDB" id="3262926at2759"/>
<dbReference type="AlphaFoldDB" id="A0A9P4PH78"/>
<reference evidence="1" key="1">
    <citation type="journal article" date="2020" name="Stud. Mycol.">
        <title>101 Dothideomycetes genomes: a test case for predicting lifestyles and emergence of pathogens.</title>
        <authorList>
            <person name="Haridas S."/>
            <person name="Albert R."/>
            <person name="Binder M."/>
            <person name="Bloem J."/>
            <person name="Labutti K."/>
            <person name="Salamov A."/>
            <person name="Andreopoulos B."/>
            <person name="Baker S."/>
            <person name="Barry K."/>
            <person name="Bills G."/>
            <person name="Bluhm B."/>
            <person name="Cannon C."/>
            <person name="Castanera R."/>
            <person name="Culley D."/>
            <person name="Daum C."/>
            <person name="Ezra D."/>
            <person name="Gonzalez J."/>
            <person name="Henrissat B."/>
            <person name="Kuo A."/>
            <person name="Liang C."/>
            <person name="Lipzen A."/>
            <person name="Lutzoni F."/>
            <person name="Magnuson J."/>
            <person name="Mondo S."/>
            <person name="Nolan M."/>
            <person name="Ohm R."/>
            <person name="Pangilinan J."/>
            <person name="Park H.-J."/>
            <person name="Ramirez L."/>
            <person name="Alfaro M."/>
            <person name="Sun H."/>
            <person name="Tritt A."/>
            <person name="Yoshinaga Y."/>
            <person name="Zwiers L.-H."/>
            <person name="Turgeon B."/>
            <person name="Goodwin S."/>
            <person name="Spatafora J."/>
            <person name="Crous P."/>
            <person name="Grigoriev I."/>
        </authorList>
    </citation>
    <scope>NUCLEOTIDE SEQUENCE</scope>
    <source>
        <strain evidence="1">CBS 690.94</strain>
    </source>
</reference>
<accession>A0A9P4PH78</accession>
<comment type="caution">
    <text evidence="1">The sequence shown here is derived from an EMBL/GenBank/DDBJ whole genome shotgun (WGS) entry which is preliminary data.</text>
</comment>
<dbReference type="EMBL" id="MU001501">
    <property type="protein sequence ID" value="KAF2443927.1"/>
    <property type="molecule type" value="Genomic_DNA"/>
</dbReference>
<name>A0A9P4PH78_9PLEO</name>
<proteinExistence type="predicted"/>
<dbReference type="Proteomes" id="UP000799764">
    <property type="component" value="Unassembled WGS sequence"/>
</dbReference>
<protein>
    <submittedName>
        <fullName evidence="1">Uncharacterized protein</fullName>
    </submittedName>
</protein>
<evidence type="ECO:0000313" key="2">
    <source>
        <dbReference type="Proteomes" id="UP000799764"/>
    </source>
</evidence>
<gene>
    <name evidence="1" type="ORF">P171DRAFT_473152</name>
</gene>
<organism evidence="1 2">
    <name type="scientific">Karstenula rhodostoma CBS 690.94</name>
    <dbReference type="NCBI Taxonomy" id="1392251"/>
    <lineage>
        <taxon>Eukaryota</taxon>
        <taxon>Fungi</taxon>
        <taxon>Dikarya</taxon>
        <taxon>Ascomycota</taxon>
        <taxon>Pezizomycotina</taxon>
        <taxon>Dothideomycetes</taxon>
        <taxon>Pleosporomycetidae</taxon>
        <taxon>Pleosporales</taxon>
        <taxon>Massarineae</taxon>
        <taxon>Didymosphaeriaceae</taxon>
        <taxon>Karstenula</taxon>
    </lineage>
</organism>
<evidence type="ECO:0000313" key="1">
    <source>
        <dbReference type="EMBL" id="KAF2443927.1"/>
    </source>
</evidence>
<keyword evidence="2" id="KW-1185">Reference proteome</keyword>
<sequence length="174" mass="19959">MDDSLWSEVERMAQAAGAADAQIADEYPYPETIERWARLFGYSRLEAVKLITSQREDVTRERITDEHWALIKDAEERAGYDREAYEHRQQLPELFKNNGATIPVQGQEGGLMFGFRMGGLLKSAEKVKEVGEMEKLPKVEDGWSDMGPVKFCMVDMETKAKLEEWLAQQVLLKQ</sequence>